<sequence>MTCKWAKLSFQQRTDIRSNHHCCVPFCIASTKSNSYLSFHTFPKDTELQKQWAVKIRRDHFIVTNTSRVCSRHFVTADMIEPPLLLDVDDCNLKLFLCFLIGITIIFQHRDLEYGKEQSVHRTPM</sequence>
<dbReference type="InterPro" id="IPR026516">
    <property type="entry name" value="THAP1/10"/>
</dbReference>
<evidence type="ECO:0000256" key="3">
    <source>
        <dbReference type="ARBA" id="ARBA00022833"/>
    </source>
</evidence>
<dbReference type="PANTHER" id="PTHR46600">
    <property type="entry name" value="THAP DOMAIN-CONTAINING"/>
    <property type="match status" value="1"/>
</dbReference>
<organism evidence="8 9">
    <name type="scientific">Ameca splendens</name>
    <dbReference type="NCBI Taxonomy" id="208324"/>
    <lineage>
        <taxon>Eukaryota</taxon>
        <taxon>Metazoa</taxon>
        <taxon>Chordata</taxon>
        <taxon>Craniata</taxon>
        <taxon>Vertebrata</taxon>
        <taxon>Euteleostomi</taxon>
        <taxon>Actinopterygii</taxon>
        <taxon>Neopterygii</taxon>
        <taxon>Teleostei</taxon>
        <taxon>Neoteleostei</taxon>
        <taxon>Acanthomorphata</taxon>
        <taxon>Ovalentaria</taxon>
        <taxon>Atherinomorphae</taxon>
        <taxon>Cyprinodontiformes</taxon>
        <taxon>Goodeidae</taxon>
        <taxon>Ameca</taxon>
    </lineage>
</organism>
<keyword evidence="9" id="KW-1185">Reference proteome</keyword>
<proteinExistence type="inferred from homology"/>
<evidence type="ECO:0000256" key="6">
    <source>
        <dbReference type="RuleBase" id="RU369073"/>
    </source>
</evidence>
<evidence type="ECO:0000313" key="9">
    <source>
        <dbReference type="Proteomes" id="UP001469553"/>
    </source>
</evidence>
<evidence type="ECO:0000256" key="1">
    <source>
        <dbReference type="ARBA" id="ARBA00022723"/>
    </source>
</evidence>
<dbReference type="PROSITE" id="PS50950">
    <property type="entry name" value="ZF_THAP"/>
    <property type="match status" value="1"/>
</dbReference>
<dbReference type="Pfam" id="PF05485">
    <property type="entry name" value="THAP"/>
    <property type="match status" value="1"/>
</dbReference>
<keyword evidence="3" id="KW-0862">Zinc</keyword>
<evidence type="ECO:0000259" key="7">
    <source>
        <dbReference type="PROSITE" id="PS50950"/>
    </source>
</evidence>
<comment type="function">
    <text evidence="6">DNA-binding transcription regulator that regulates endothelial cell proliferation and G1/S cell-cycle progression. Specifically binds the 5'-[AT]NTNN[GT]GGCA[AGT]-3' core DNA sequence and acts by modulating expression of pRB-E2F cell-cycle target genes.</text>
</comment>
<dbReference type="InterPro" id="IPR006612">
    <property type="entry name" value="THAP_Znf"/>
</dbReference>
<keyword evidence="6" id="KW-0805">Transcription regulation</keyword>
<comment type="similarity">
    <text evidence="6">Belongs to the THAP1 family.</text>
</comment>
<evidence type="ECO:0000256" key="2">
    <source>
        <dbReference type="ARBA" id="ARBA00022771"/>
    </source>
</evidence>
<dbReference type="SMART" id="SM00980">
    <property type="entry name" value="THAP"/>
    <property type="match status" value="1"/>
</dbReference>
<dbReference type="Proteomes" id="UP001469553">
    <property type="component" value="Unassembled WGS sequence"/>
</dbReference>
<keyword evidence="1" id="KW-0479">Metal-binding</keyword>
<evidence type="ECO:0000313" key="8">
    <source>
        <dbReference type="EMBL" id="MEQ2285388.1"/>
    </source>
</evidence>
<feature type="domain" description="THAP-type" evidence="7">
    <location>
        <begin position="16"/>
        <end position="89"/>
    </location>
</feature>
<keyword evidence="2 5" id="KW-0863">Zinc-finger</keyword>
<dbReference type="SUPFAM" id="SSF57716">
    <property type="entry name" value="Glucocorticoid receptor-like (DNA-binding domain)"/>
    <property type="match status" value="1"/>
</dbReference>
<dbReference type="Gene3D" id="6.20.210.20">
    <property type="entry name" value="THAP domain"/>
    <property type="match status" value="1"/>
</dbReference>
<keyword evidence="6" id="KW-0539">Nucleus</keyword>
<evidence type="ECO:0000256" key="4">
    <source>
        <dbReference type="ARBA" id="ARBA00023125"/>
    </source>
</evidence>
<evidence type="ECO:0000256" key="5">
    <source>
        <dbReference type="PROSITE-ProRule" id="PRU00309"/>
    </source>
</evidence>
<keyword evidence="6" id="KW-0131">Cell cycle</keyword>
<dbReference type="InterPro" id="IPR038441">
    <property type="entry name" value="THAP_Znf_sf"/>
</dbReference>
<keyword evidence="6" id="KW-0804">Transcription</keyword>
<keyword evidence="4 5" id="KW-0238">DNA-binding</keyword>
<gene>
    <name evidence="8" type="ORF">AMECASPLE_031211</name>
</gene>
<dbReference type="EMBL" id="JAHRIP010013247">
    <property type="protein sequence ID" value="MEQ2285388.1"/>
    <property type="molecule type" value="Genomic_DNA"/>
</dbReference>
<keyword evidence="6" id="KW-0175">Coiled coil</keyword>
<reference evidence="8 9" key="1">
    <citation type="submission" date="2021-06" db="EMBL/GenBank/DDBJ databases">
        <authorList>
            <person name="Palmer J.M."/>
        </authorList>
    </citation>
    <scope>NUCLEOTIDE SEQUENCE [LARGE SCALE GENOMIC DNA]</scope>
    <source>
        <strain evidence="8 9">AS_MEX2019</strain>
        <tissue evidence="8">Muscle</tissue>
    </source>
</reference>
<name>A0ABV0XV62_9TELE</name>
<comment type="caution">
    <text evidence="8">The sequence shown here is derived from an EMBL/GenBank/DDBJ whole genome shotgun (WGS) entry which is preliminary data.</text>
</comment>
<comment type="subcellular location">
    <subcellularLocation>
        <location evidence="6">Nucleus</location>
        <location evidence="6">Nucleoplasm</location>
    </subcellularLocation>
</comment>
<dbReference type="PANTHER" id="PTHR46600:SF7">
    <property type="entry name" value="SI:DKEY-228B2.6-RELATED"/>
    <property type="match status" value="1"/>
</dbReference>
<accession>A0ABV0XV62</accession>
<protein>
    <recommendedName>
        <fullName evidence="6">THAP domain-containing protein 1</fullName>
    </recommendedName>
</protein>